<dbReference type="Proteomes" id="UP000001936">
    <property type="component" value="Chromosome"/>
</dbReference>
<keyword evidence="3" id="KW-1185">Reference proteome</keyword>
<proteinExistence type="predicted"/>
<evidence type="ECO:0000259" key="1">
    <source>
        <dbReference type="Pfam" id="PF07883"/>
    </source>
</evidence>
<dbReference type="InterPro" id="IPR013096">
    <property type="entry name" value="Cupin_2"/>
</dbReference>
<dbReference type="EMBL" id="CP000133">
    <property type="protein sequence ID" value="ABC91434.1"/>
    <property type="molecule type" value="Genomic_DNA"/>
</dbReference>
<dbReference type="InterPro" id="IPR011051">
    <property type="entry name" value="RmlC_Cupin_sf"/>
</dbReference>
<feature type="domain" description="Cupin type-2" evidence="1">
    <location>
        <begin position="78"/>
        <end position="142"/>
    </location>
</feature>
<dbReference type="PANTHER" id="PTHR38599:SF1">
    <property type="entry name" value="CUPIN DOMAIN PROTEIN (AFU_ORTHOLOGUE AFUA_3G13620)"/>
    <property type="match status" value="1"/>
</dbReference>
<dbReference type="PANTHER" id="PTHR38599">
    <property type="entry name" value="CUPIN DOMAIN PROTEIN (AFU_ORTHOLOGUE AFUA_3G13620)"/>
    <property type="match status" value="1"/>
</dbReference>
<protein>
    <submittedName>
        <fullName evidence="2">Hypothetical conserved protein</fullName>
    </submittedName>
</protein>
<reference evidence="2 3" key="1">
    <citation type="journal article" date="2006" name="Proc. Natl. Acad. Sci. U.S.A.">
        <title>The partitioned Rhizobium etli genome: genetic and metabolic redundancy in seven interacting replicons.</title>
        <authorList>
            <person name="Gonzalez V."/>
            <person name="Santamaria R.I."/>
            <person name="Bustos P."/>
            <person name="Hernandez-Gonzalez I."/>
            <person name="Medrano-Soto A."/>
            <person name="Moreno-Hagelsieb G."/>
            <person name="Janga S.C."/>
            <person name="Ramirez M.A."/>
            <person name="Jimenez-Jacinto V."/>
            <person name="Collado-Vides J."/>
            <person name="Davila G."/>
        </authorList>
    </citation>
    <scope>NUCLEOTIDE SEQUENCE [LARGE SCALE GENOMIC DNA]</scope>
    <source>
        <strain evidence="3">ATCC 51251 / DSM 11541 / JCM 21823 / NBRC 15573 / CFN 42</strain>
    </source>
</reference>
<evidence type="ECO:0000313" key="3">
    <source>
        <dbReference type="Proteomes" id="UP000001936"/>
    </source>
</evidence>
<dbReference type="Pfam" id="PF07883">
    <property type="entry name" value="Cupin_2"/>
    <property type="match status" value="1"/>
</dbReference>
<dbReference type="CDD" id="cd02235">
    <property type="entry name" value="cupin_BLL4011-like"/>
    <property type="match status" value="1"/>
</dbReference>
<gene>
    <name evidence="2" type="ordered locus">RHE_CH02663</name>
</gene>
<dbReference type="KEGG" id="ret:RHE_CH02663"/>
<organism evidence="2 3">
    <name type="scientific">Rhizobium etli (strain ATCC 51251 / DSM 11541 / JCM 21823 / NBRC 15573 / CFN 42)</name>
    <dbReference type="NCBI Taxonomy" id="347834"/>
    <lineage>
        <taxon>Bacteria</taxon>
        <taxon>Pseudomonadati</taxon>
        <taxon>Pseudomonadota</taxon>
        <taxon>Alphaproteobacteria</taxon>
        <taxon>Hyphomicrobiales</taxon>
        <taxon>Rhizobiaceae</taxon>
        <taxon>Rhizobium/Agrobacterium group</taxon>
        <taxon>Rhizobium</taxon>
    </lineage>
</organism>
<sequence length="160" mass="17353">MAGFPTHAWFNHRLKWRHGQRAGNDQFRKNDTMKMIQAMALALLLGGAAAAHAEQPIERTDLIKNDIHVPGHEVVQVRVDIAPGVLAPNHSHPGEEVAYVLEGTLEYRLDGGEPVTLKAGQSLFIPSGVVHSAKNVGSGRASELATYIVRKGEALVVPTR</sequence>
<dbReference type="Gene3D" id="2.60.120.10">
    <property type="entry name" value="Jelly Rolls"/>
    <property type="match status" value="1"/>
</dbReference>
<evidence type="ECO:0000313" key="2">
    <source>
        <dbReference type="EMBL" id="ABC91434.1"/>
    </source>
</evidence>
<accession>Q2K6V2</accession>
<name>Q2K6V2_RHIEC</name>
<dbReference type="SUPFAM" id="SSF51182">
    <property type="entry name" value="RmlC-like cupins"/>
    <property type="match status" value="1"/>
</dbReference>
<dbReference type="eggNOG" id="COG1917">
    <property type="taxonomic scope" value="Bacteria"/>
</dbReference>
<dbReference type="HOGENOM" id="CLU_120069_3_0_5"/>
<dbReference type="InterPro" id="IPR014710">
    <property type="entry name" value="RmlC-like_jellyroll"/>
</dbReference>
<dbReference type="AlphaFoldDB" id="Q2K6V2"/>